<dbReference type="Pfam" id="PF04752">
    <property type="entry name" value="ChaC"/>
    <property type="match status" value="1"/>
</dbReference>
<proteinExistence type="predicted"/>
<dbReference type="GO" id="GO:0005737">
    <property type="term" value="C:cytoplasm"/>
    <property type="evidence" value="ECO:0007669"/>
    <property type="project" value="TreeGrafter"/>
</dbReference>
<dbReference type="GO" id="GO:0016740">
    <property type="term" value="F:transferase activity"/>
    <property type="evidence" value="ECO:0007669"/>
    <property type="project" value="UniProtKB-KW"/>
</dbReference>
<gene>
    <name evidence="3" type="ORF">EUB48_00330</name>
</gene>
<dbReference type="PANTHER" id="PTHR12192:SF2">
    <property type="entry name" value="GLUTATHIONE-SPECIFIC GAMMA-GLUTAMYLCYCLOTRANSFERASE 2"/>
    <property type="match status" value="1"/>
</dbReference>
<dbReference type="OrthoDB" id="9795692at2"/>
<dbReference type="InterPro" id="IPR006840">
    <property type="entry name" value="ChaC"/>
</dbReference>
<dbReference type="EC" id="4.3.2.7" evidence="1"/>
<dbReference type="InterPro" id="IPR036568">
    <property type="entry name" value="GGCT-like_sf"/>
</dbReference>
<evidence type="ECO:0000256" key="1">
    <source>
        <dbReference type="ARBA" id="ARBA00012344"/>
    </source>
</evidence>
<keyword evidence="2" id="KW-0456">Lyase</keyword>
<evidence type="ECO:0000313" key="3">
    <source>
        <dbReference type="EMBL" id="QDL35904.1"/>
    </source>
</evidence>
<dbReference type="EMBL" id="CP035503">
    <property type="protein sequence ID" value="QDL35904.1"/>
    <property type="molecule type" value="Genomic_DNA"/>
</dbReference>
<evidence type="ECO:0000256" key="2">
    <source>
        <dbReference type="ARBA" id="ARBA00023239"/>
    </source>
</evidence>
<dbReference type="CDD" id="cd06661">
    <property type="entry name" value="GGCT_like"/>
    <property type="match status" value="1"/>
</dbReference>
<dbReference type="Gene3D" id="3.10.490.10">
    <property type="entry name" value="Gamma-glutamyl cyclotransferase-like"/>
    <property type="match status" value="1"/>
</dbReference>
<keyword evidence="4" id="KW-1185">Reference proteome</keyword>
<dbReference type="InterPro" id="IPR013024">
    <property type="entry name" value="GGCT-like"/>
</dbReference>
<sequence length="243" mass="27176">MNSSPFRHVPQLQGKVVPPDQSELRVTPELIATWDERARLNGLGPHWRLSDHELDASRRAMLGDCSTAQDIWVFGYGSLMWDPGFHFEEVRLADIEGWQRRFCIRLEIGRGSPQRPALMLGLERGAGHCQGVAFRIAGACAECESDIVWRREMLQGHYRPFRAPVATPQGPINALVFGTNTAHAQYVGDLPIGQAAAIIATGEGDLGTNRQYLENLVAHFEEFRIEEDYLRRLLVQVQACSAA</sequence>
<dbReference type="SUPFAM" id="SSF110857">
    <property type="entry name" value="Gamma-glutamyl cyclotransferase-like"/>
    <property type="match status" value="1"/>
</dbReference>
<dbReference type="GO" id="GO:0006751">
    <property type="term" value="P:glutathione catabolic process"/>
    <property type="evidence" value="ECO:0007669"/>
    <property type="project" value="InterPro"/>
</dbReference>
<accession>A0A515D662</accession>
<dbReference type="Proteomes" id="UP000316798">
    <property type="component" value="Chromosome"/>
</dbReference>
<name>A0A515D662_9BURK</name>
<protein>
    <recommendedName>
        <fullName evidence="1">glutathione-specific gamma-glutamylcyclotransferase</fullName>
        <ecNumber evidence="1">4.3.2.7</ecNumber>
    </recommendedName>
</protein>
<reference evidence="3 4" key="1">
    <citation type="submission" date="2019-01" db="EMBL/GenBank/DDBJ databases">
        <title>Genomic insights into a novel species Rhodoferax sp.</title>
        <authorList>
            <person name="Jin L."/>
        </authorList>
    </citation>
    <scope>NUCLEOTIDE SEQUENCE [LARGE SCALE GENOMIC DNA]</scope>
    <source>
        <strain evidence="3 4">CHu59-6-5</strain>
    </source>
</reference>
<dbReference type="AlphaFoldDB" id="A0A515D662"/>
<organism evidence="3 4">
    <name type="scientific">Rhodoferax sediminis</name>
    <dbReference type="NCBI Taxonomy" id="2509614"/>
    <lineage>
        <taxon>Bacteria</taxon>
        <taxon>Pseudomonadati</taxon>
        <taxon>Pseudomonadota</taxon>
        <taxon>Betaproteobacteria</taxon>
        <taxon>Burkholderiales</taxon>
        <taxon>Comamonadaceae</taxon>
        <taxon>Rhodoferax</taxon>
    </lineage>
</organism>
<dbReference type="PANTHER" id="PTHR12192">
    <property type="entry name" value="CATION TRANSPORT PROTEIN CHAC-RELATED"/>
    <property type="match status" value="1"/>
</dbReference>
<keyword evidence="3" id="KW-0808">Transferase</keyword>
<dbReference type="GO" id="GO:0061928">
    <property type="term" value="F:glutathione specific gamma-glutamylcyclotransferase activity"/>
    <property type="evidence" value="ECO:0007669"/>
    <property type="project" value="UniProtKB-EC"/>
</dbReference>
<evidence type="ECO:0000313" key="4">
    <source>
        <dbReference type="Proteomes" id="UP000316798"/>
    </source>
</evidence>
<dbReference type="RefSeq" id="WP_142817004.1">
    <property type="nucleotide sequence ID" value="NZ_CP035503.1"/>
</dbReference>
<dbReference type="KEGG" id="rhf:EUB48_00330"/>